<dbReference type="Proteomes" id="UP001232992">
    <property type="component" value="Unassembled WGS sequence"/>
</dbReference>
<evidence type="ECO:0000313" key="2">
    <source>
        <dbReference type="Proteomes" id="UP001232992"/>
    </source>
</evidence>
<accession>A0ABT7BS81</accession>
<sequence length="202" mass="23539">MSILQPDRNYTFSQIFSLRIEAKDLAREFGYQLQRSWLNLPQYDGELDRIEQTRSRITEALPYVSLSTETARREILISPLLLDLVYYTKSELKIEYPIQVTRQLQGTLDYLLESQDSLLVVEAKKEDLDYGLTQLVAELIALDRWENSSNRTHLIGAITTGKIWEFATLDRTTKRIQQGLNSYRVPEDLETVLRILIRTLNP</sequence>
<protein>
    <recommendedName>
        <fullName evidence="3">Type I restriction enzyme R protein N-terminal domain-containing protein</fullName>
    </recommendedName>
</protein>
<evidence type="ECO:0008006" key="3">
    <source>
        <dbReference type="Google" id="ProtNLM"/>
    </source>
</evidence>
<keyword evidence="2" id="KW-1185">Reference proteome</keyword>
<reference evidence="1 2" key="1">
    <citation type="submission" date="2023-01" db="EMBL/GenBank/DDBJ databases">
        <title>Novel diversity within Roseofilum (Cyanobacteria; Desertifilaceae) from marine benthic mats with descriptions of four novel species.</title>
        <authorList>
            <person name="Wang Y."/>
            <person name="Berthold D.E."/>
            <person name="Hu J."/>
            <person name="Lefler F.W."/>
            <person name="Laughinghouse H.D. IV."/>
        </authorList>
    </citation>
    <scope>NUCLEOTIDE SEQUENCE [LARGE SCALE GENOMIC DNA]</scope>
    <source>
        <strain evidence="1 2">BLCC-M143</strain>
    </source>
</reference>
<name>A0ABT7BS81_9CYAN</name>
<dbReference type="EMBL" id="JAQOSQ010000001">
    <property type="protein sequence ID" value="MDJ1182036.1"/>
    <property type="molecule type" value="Genomic_DNA"/>
</dbReference>
<evidence type="ECO:0000313" key="1">
    <source>
        <dbReference type="EMBL" id="MDJ1182036.1"/>
    </source>
</evidence>
<comment type="caution">
    <text evidence="1">The sequence shown here is derived from an EMBL/GenBank/DDBJ whole genome shotgun (WGS) entry which is preliminary data.</text>
</comment>
<dbReference type="RefSeq" id="WP_283756685.1">
    <property type="nucleotide sequence ID" value="NZ_JAQOSQ010000001.1"/>
</dbReference>
<organism evidence="1 2">
    <name type="scientific">Roseofilum casamattae BLCC-M143</name>
    <dbReference type="NCBI Taxonomy" id="3022442"/>
    <lineage>
        <taxon>Bacteria</taxon>
        <taxon>Bacillati</taxon>
        <taxon>Cyanobacteriota</taxon>
        <taxon>Cyanophyceae</taxon>
        <taxon>Desertifilales</taxon>
        <taxon>Desertifilaceae</taxon>
        <taxon>Roseofilum</taxon>
        <taxon>Roseofilum casamattae</taxon>
    </lineage>
</organism>
<gene>
    <name evidence="1" type="ORF">PMH09_02405</name>
</gene>
<proteinExistence type="predicted"/>